<dbReference type="GeneID" id="94841428"/>
<dbReference type="AlphaFoldDB" id="A0A1J4JVY3"/>
<evidence type="ECO:0000256" key="1">
    <source>
        <dbReference type="SAM" id="Phobius"/>
    </source>
</evidence>
<feature type="transmembrane region" description="Helical" evidence="1">
    <location>
        <begin position="36"/>
        <end position="60"/>
    </location>
</feature>
<organism evidence="2 3">
    <name type="scientific">Tritrichomonas foetus</name>
    <dbReference type="NCBI Taxonomy" id="1144522"/>
    <lineage>
        <taxon>Eukaryota</taxon>
        <taxon>Metamonada</taxon>
        <taxon>Parabasalia</taxon>
        <taxon>Tritrichomonadida</taxon>
        <taxon>Tritrichomonadidae</taxon>
        <taxon>Tritrichomonas</taxon>
    </lineage>
</organism>
<comment type="caution">
    <text evidence="2">The sequence shown here is derived from an EMBL/GenBank/DDBJ whole genome shotgun (WGS) entry which is preliminary data.</text>
</comment>
<name>A0A1J4JVY3_9EUKA</name>
<gene>
    <name evidence="2" type="ORF">TRFO_29338</name>
</gene>
<keyword evidence="1" id="KW-0812">Transmembrane</keyword>
<feature type="transmembrane region" description="Helical" evidence="1">
    <location>
        <begin position="107"/>
        <end position="127"/>
    </location>
</feature>
<keyword evidence="1" id="KW-0472">Membrane</keyword>
<evidence type="ECO:0000313" key="3">
    <source>
        <dbReference type="Proteomes" id="UP000179807"/>
    </source>
</evidence>
<protein>
    <submittedName>
        <fullName evidence="2">Uncharacterized protein</fullName>
    </submittedName>
</protein>
<sequence length="241" mass="27378">MTSISKEIDLVSLNNNKFLGNIFYFVHTMVLLVSKIFLLVYTLIALAALAGSCIATYFLLDADFQKYFNASFSTYLMALDLCIVLSIIVTFLMVFDINFNSSRSMIYATLLLTVLTTAASLYSGIILRHSFNSCIEMFDNESYFDIQFIQKICQEYAYNSTECLNKRTEFVFKRTTESGIIVLATSIVFLFVQTGLTSQTFRRKKEIEKEQANTLELANVDENPNVGLEENLIGGERIDEQ</sequence>
<dbReference type="RefSeq" id="XP_068356433.1">
    <property type="nucleotide sequence ID" value="XM_068506724.1"/>
</dbReference>
<evidence type="ECO:0000313" key="2">
    <source>
        <dbReference type="EMBL" id="OHT03297.1"/>
    </source>
</evidence>
<dbReference type="VEuPathDB" id="TrichDB:TRFO_29338"/>
<feature type="transmembrane region" description="Helical" evidence="1">
    <location>
        <begin position="178"/>
        <end position="196"/>
    </location>
</feature>
<dbReference type="EMBL" id="MLAK01000832">
    <property type="protein sequence ID" value="OHT03297.1"/>
    <property type="molecule type" value="Genomic_DNA"/>
</dbReference>
<keyword evidence="1" id="KW-1133">Transmembrane helix</keyword>
<feature type="transmembrane region" description="Helical" evidence="1">
    <location>
        <begin position="72"/>
        <end position="95"/>
    </location>
</feature>
<proteinExistence type="predicted"/>
<keyword evidence="3" id="KW-1185">Reference proteome</keyword>
<accession>A0A1J4JVY3</accession>
<dbReference type="Proteomes" id="UP000179807">
    <property type="component" value="Unassembled WGS sequence"/>
</dbReference>
<reference evidence="2" key="1">
    <citation type="submission" date="2016-10" db="EMBL/GenBank/DDBJ databases">
        <authorList>
            <person name="Benchimol M."/>
            <person name="Almeida L.G."/>
            <person name="Vasconcelos A.T."/>
            <person name="Perreira-Neves A."/>
            <person name="Rosa I.A."/>
            <person name="Tasca T."/>
            <person name="Bogo M.R."/>
            <person name="de Souza W."/>
        </authorList>
    </citation>
    <scope>NUCLEOTIDE SEQUENCE [LARGE SCALE GENOMIC DNA]</scope>
    <source>
        <strain evidence="2">K</strain>
    </source>
</reference>